<dbReference type="Proteomes" id="UP000234323">
    <property type="component" value="Unassembled WGS sequence"/>
</dbReference>
<sequence>MTTINTIPIEVLDAILDFIPMIGNASSIMRVCTKWNAVYKALIYRKREKIIDKMIYSEYEDWSIPKIFRRFIDFDRFIADKLIKFHKFSPNINPDWDEAYDARDSLSKRLAELERERNIIKLECNVILKLEQQFNSERPDWLIKKGRNNANALVKCCHWLMRLYNIDEQITNYF</sequence>
<accession>A0A2I1HQL7</accession>
<feature type="domain" description="F-box" evidence="2">
    <location>
        <begin position="1"/>
        <end position="47"/>
    </location>
</feature>
<dbReference type="InterPro" id="IPR001810">
    <property type="entry name" value="F-box_dom"/>
</dbReference>
<evidence type="ECO:0000256" key="1">
    <source>
        <dbReference type="SAM" id="Coils"/>
    </source>
</evidence>
<proteinExistence type="predicted"/>
<dbReference type="EMBL" id="LLXI01005022">
    <property type="protein sequence ID" value="PKY61181.1"/>
    <property type="molecule type" value="Genomic_DNA"/>
</dbReference>
<reference evidence="3 4" key="1">
    <citation type="submission" date="2015-10" db="EMBL/GenBank/DDBJ databases">
        <title>Genome analyses suggest a sexual origin of heterokaryosis in a supposedly ancient asexual fungus.</title>
        <authorList>
            <person name="Ropars J."/>
            <person name="Sedzielewska K."/>
            <person name="Noel J."/>
            <person name="Charron P."/>
            <person name="Farinelli L."/>
            <person name="Marton T."/>
            <person name="Kruger M."/>
            <person name="Pelin A."/>
            <person name="Brachmann A."/>
            <person name="Corradi N."/>
        </authorList>
    </citation>
    <scope>NUCLEOTIDE SEQUENCE [LARGE SCALE GENOMIC DNA]</scope>
    <source>
        <strain evidence="3 4">A4</strain>
    </source>
</reference>
<gene>
    <name evidence="3" type="ORF">RhiirA4_485803</name>
</gene>
<evidence type="ECO:0000259" key="2">
    <source>
        <dbReference type="PROSITE" id="PS50181"/>
    </source>
</evidence>
<organism evidence="3 4">
    <name type="scientific">Rhizophagus irregularis</name>
    <dbReference type="NCBI Taxonomy" id="588596"/>
    <lineage>
        <taxon>Eukaryota</taxon>
        <taxon>Fungi</taxon>
        <taxon>Fungi incertae sedis</taxon>
        <taxon>Mucoromycota</taxon>
        <taxon>Glomeromycotina</taxon>
        <taxon>Glomeromycetes</taxon>
        <taxon>Glomerales</taxon>
        <taxon>Glomeraceae</taxon>
        <taxon>Rhizophagus</taxon>
    </lineage>
</organism>
<keyword evidence="4" id="KW-1185">Reference proteome</keyword>
<dbReference type="OrthoDB" id="2481636at2759"/>
<dbReference type="PROSITE" id="PS50181">
    <property type="entry name" value="FBOX"/>
    <property type="match status" value="1"/>
</dbReference>
<dbReference type="AlphaFoldDB" id="A0A2I1HQL7"/>
<evidence type="ECO:0000313" key="3">
    <source>
        <dbReference type="EMBL" id="PKY61181.1"/>
    </source>
</evidence>
<comment type="caution">
    <text evidence="3">The sequence shown here is derived from an EMBL/GenBank/DDBJ whole genome shotgun (WGS) entry which is preliminary data.</text>
</comment>
<name>A0A2I1HQL7_9GLOM</name>
<keyword evidence="1" id="KW-0175">Coiled coil</keyword>
<evidence type="ECO:0000313" key="4">
    <source>
        <dbReference type="Proteomes" id="UP000234323"/>
    </source>
</evidence>
<feature type="coiled-coil region" evidence="1">
    <location>
        <begin position="96"/>
        <end position="123"/>
    </location>
</feature>
<protein>
    <recommendedName>
        <fullName evidence="2">F-box domain-containing protein</fullName>
    </recommendedName>
</protein>